<feature type="transmembrane region" description="Helical" evidence="11">
    <location>
        <begin position="21"/>
        <end position="40"/>
    </location>
</feature>
<dbReference type="Pfam" id="PF03717">
    <property type="entry name" value="PBP_dimer"/>
    <property type="match status" value="1"/>
</dbReference>
<feature type="domain" description="Penicillin-binding protein dimerisation" evidence="13">
    <location>
        <begin position="64"/>
        <end position="330"/>
    </location>
</feature>
<dbReference type="Pfam" id="PF00905">
    <property type="entry name" value="Transpeptidase"/>
    <property type="match status" value="1"/>
</dbReference>
<comment type="caution">
    <text evidence="14">The sequence shown here is derived from an EMBL/GenBank/DDBJ whole genome shotgun (WGS) entry which is preliminary data.</text>
</comment>
<dbReference type="PANTHER" id="PTHR30627:SF2">
    <property type="entry name" value="PEPTIDOGLYCAN D,D-TRANSPEPTIDASE MRDA"/>
    <property type="match status" value="1"/>
</dbReference>
<dbReference type="GO" id="GO:0071555">
    <property type="term" value="P:cell wall organization"/>
    <property type="evidence" value="ECO:0007669"/>
    <property type="project" value="UniProtKB-KW"/>
</dbReference>
<evidence type="ECO:0000259" key="13">
    <source>
        <dbReference type="Pfam" id="PF03717"/>
    </source>
</evidence>
<dbReference type="GO" id="GO:0008360">
    <property type="term" value="P:regulation of cell shape"/>
    <property type="evidence" value="ECO:0007669"/>
    <property type="project" value="UniProtKB-KW"/>
</dbReference>
<reference evidence="15" key="1">
    <citation type="submission" date="2016-01" db="EMBL/GenBank/DDBJ databases">
        <authorList>
            <person name="Mitreva M."/>
            <person name="Pepin K.H."/>
            <person name="Mihindukulasuriya K.A."/>
            <person name="Fulton R."/>
            <person name="Fronick C."/>
            <person name="O'Laughlin M."/>
            <person name="Miner T."/>
            <person name="Herter B."/>
            <person name="Rosa B.A."/>
            <person name="Cordes M."/>
            <person name="Tomlinson C."/>
            <person name="Wollam A."/>
            <person name="Palsikar V.B."/>
            <person name="Mardis E.R."/>
            <person name="Wilson R.K."/>
        </authorList>
    </citation>
    <scope>NUCLEOTIDE SEQUENCE [LARGE SCALE GENOMIC DNA]</scope>
    <source>
        <strain evidence="15">DNF00896</strain>
    </source>
</reference>
<evidence type="ECO:0000256" key="4">
    <source>
        <dbReference type="ARBA" id="ARBA00022475"/>
    </source>
</evidence>
<keyword evidence="4" id="KW-1003">Cell membrane</keyword>
<evidence type="ECO:0000256" key="1">
    <source>
        <dbReference type="ARBA" id="ARBA00004167"/>
    </source>
</evidence>
<dbReference type="Proteomes" id="UP000070394">
    <property type="component" value="Unassembled WGS sequence"/>
</dbReference>
<dbReference type="GO" id="GO:0008658">
    <property type="term" value="F:penicillin binding"/>
    <property type="evidence" value="ECO:0007669"/>
    <property type="project" value="InterPro"/>
</dbReference>
<dbReference type="SUPFAM" id="SSF56519">
    <property type="entry name" value="Penicillin binding protein dimerisation domain"/>
    <property type="match status" value="1"/>
</dbReference>
<evidence type="ECO:0000256" key="5">
    <source>
        <dbReference type="ARBA" id="ARBA00022692"/>
    </source>
</evidence>
<evidence type="ECO:0000256" key="10">
    <source>
        <dbReference type="ARBA" id="ARBA00023316"/>
    </source>
</evidence>
<evidence type="ECO:0000256" key="9">
    <source>
        <dbReference type="ARBA" id="ARBA00023136"/>
    </source>
</evidence>
<dbReference type="OrthoDB" id="9757901at2"/>
<dbReference type="InterPro" id="IPR036138">
    <property type="entry name" value="PBP_dimer_sf"/>
</dbReference>
<keyword evidence="9 11" id="KW-0472">Membrane</keyword>
<gene>
    <name evidence="14" type="ORF">HMPREF1866_02575</name>
</gene>
<comment type="subcellular location">
    <subcellularLocation>
        <location evidence="2">Cell membrane</location>
    </subcellularLocation>
    <subcellularLocation>
        <location evidence="1">Membrane</location>
        <topology evidence="1">Single-pass membrane protein</topology>
    </subcellularLocation>
</comment>
<evidence type="ECO:0000313" key="15">
    <source>
        <dbReference type="Proteomes" id="UP000070394"/>
    </source>
</evidence>
<evidence type="ECO:0000313" key="14">
    <source>
        <dbReference type="EMBL" id="KXB53503.1"/>
    </source>
</evidence>
<dbReference type="Gene3D" id="3.40.710.10">
    <property type="entry name" value="DD-peptidase/beta-lactamase superfamily"/>
    <property type="match status" value="1"/>
</dbReference>
<protein>
    <submittedName>
        <fullName evidence="14">Penicillin-binding protein, transpeptidase domain protein</fullName>
    </submittedName>
</protein>
<evidence type="ECO:0000256" key="2">
    <source>
        <dbReference type="ARBA" id="ARBA00004236"/>
    </source>
</evidence>
<dbReference type="InterPro" id="IPR005311">
    <property type="entry name" value="PBP_dimer"/>
</dbReference>
<dbReference type="GO" id="GO:0009252">
    <property type="term" value="P:peptidoglycan biosynthetic process"/>
    <property type="evidence" value="ECO:0007669"/>
    <property type="project" value="UniProtKB-KW"/>
</dbReference>
<keyword evidence="10" id="KW-0961">Cell wall biogenesis/degradation</keyword>
<evidence type="ECO:0000256" key="7">
    <source>
        <dbReference type="ARBA" id="ARBA00022984"/>
    </source>
</evidence>
<keyword evidence="5 11" id="KW-0812">Transmembrane</keyword>
<dbReference type="EMBL" id="LSDA01000140">
    <property type="protein sequence ID" value="KXB53503.1"/>
    <property type="molecule type" value="Genomic_DNA"/>
</dbReference>
<keyword evidence="6" id="KW-0133">Cell shape</keyword>
<feature type="domain" description="Penicillin-binding protein transpeptidase" evidence="12">
    <location>
        <begin position="613"/>
        <end position="930"/>
    </location>
</feature>
<dbReference type="PANTHER" id="PTHR30627">
    <property type="entry name" value="PEPTIDOGLYCAN D,D-TRANSPEPTIDASE"/>
    <property type="match status" value="1"/>
</dbReference>
<name>A0A133ZDJ4_9FIRM</name>
<dbReference type="Gene3D" id="3.30.1390.30">
    <property type="entry name" value="Penicillin-binding protein 2a, domain 3"/>
    <property type="match status" value="1"/>
</dbReference>
<comment type="similarity">
    <text evidence="3">Belongs to the transpeptidase family.</text>
</comment>
<dbReference type="STRING" id="467210.HMPREF1866_02575"/>
<dbReference type="Gene3D" id="3.90.1310.10">
    <property type="entry name" value="Penicillin-binding protein 2a (Domain 2)"/>
    <property type="match status" value="2"/>
</dbReference>
<keyword evidence="7" id="KW-0573">Peptidoglycan synthesis</keyword>
<sequence>MIRDFKDFLGEFFEKIKSSRLFILSVIYAFMVFILGSKLFTMQMVNGKEAQEEYVQKIKKTVTTTGARGNIYDRNGNLLAYNKLSYTVTITDGGYYKKPNDKNNMYYRLIQILRKHDQKIDGDFLVAVNENGEAYYTTKSDSARLRFIADMYGLKSTDELDDKAGKYPSNITAQEMIDKKAKTYGLDKMKDASGNPIELTNQDKIDLINVRYEMGKKLYRRFEPTVIATNVSEETKIDIMENAASLIGVDVENDTYRVYNDAVYFSDIIGYTGKMPDDKLDELLKERPDYTLNDIVGRTGIEESMESTLQGSKGSKTMIVDNVGRIMQTISEVESSAGNDVYLTIDKNLQIATYRLVEQQLAGILASKIVNADNPNSEGTDSTQRLIPVKDAYYQLIGNNVLDITRFSKEGASATEQGLNAKLNAQKDAILVAINNELTSGAPTVMNALPEDTKAYMNYIHTALSKKNIIKKDSIDTKSEVYQAWKNETTTLRDYLFIGISSGYIDTTIFSGDTNYSSAEDIYTKLVEYIGNMLREDPEFDKLIYKYLIKNNVVTGRELCLALFDQGILNMDDNAYAQLISGNEGFAFNFFIDKVSRIEITPAQLALDPCSAGAVVTDVNTGEVRALVSYPGYDNNRLANSMDVAYFNKLLEDESLPLYNNATQTKKAPGSTFKPIMAIAGLEEHVINPNDIIVCNGIYDAINPAIKCWIYPGSHGSDNVVKAIQDSCNVYFAETGHRLSTDASGEYSAELGIERLRKYASMFGLDHKSGVEIVENDPQISDINPEQSSIGQGNHSFANIQLARYVSTIANQGTVFELSLLDKVCDRYGNLVKDYTPEAKNHVDISPETWANVKEGMNRVIKEGSARRVFTDLNVNIAGKTGTAQESKTRANHAFFISFAPFESPEIAVTVNIPYGYSSTNAAVIGKNIYKYYYNQISLDYILNNSALDVSDVRIGD</sequence>
<keyword evidence="15" id="KW-1185">Reference proteome</keyword>
<dbReference type="InterPro" id="IPR012338">
    <property type="entry name" value="Beta-lactam/transpept-like"/>
</dbReference>
<dbReference type="PATRIC" id="fig|467210.3.peg.2550"/>
<dbReference type="RefSeq" id="WP_060932122.1">
    <property type="nucleotide sequence ID" value="NZ_KQ959848.1"/>
</dbReference>
<keyword evidence="8 11" id="KW-1133">Transmembrane helix</keyword>
<evidence type="ECO:0000256" key="11">
    <source>
        <dbReference type="SAM" id="Phobius"/>
    </source>
</evidence>
<organism evidence="14 15">
    <name type="scientific">Lachnoanaerobaculum saburreum</name>
    <dbReference type="NCBI Taxonomy" id="467210"/>
    <lineage>
        <taxon>Bacteria</taxon>
        <taxon>Bacillati</taxon>
        <taxon>Bacillota</taxon>
        <taxon>Clostridia</taxon>
        <taxon>Lachnospirales</taxon>
        <taxon>Lachnospiraceae</taxon>
        <taxon>Lachnoanaerobaculum</taxon>
    </lineage>
</organism>
<accession>A0A133ZDJ4</accession>
<dbReference type="InterPro" id="IPR001460">
    <property type="entry name" value="PCN-bd_Tpept"/>
</dbReference>
<evidence type="ECO:0000256" key="3">
    <source>
        <dbReference type="ARBA" id="ARBA00007171"/>
    </source>
</evidence>
<dbReference type="AlphaFoldDB" id="A0A133ZDJ4"/>
<proteinExistence type="inferred from homology"/>
<evidence type="ECO:0000256" key="8">
    <source>
        <dbReference type="ARBA" id="ARBA00022989"/>
    </source>
</evidence>
<dbReference type="GO" id="GO:0005886">
    <property type="term" value="C:plasma membrane"/>
    <property type="evidence" value="ECO:0007669"/>
    <property type="project" value="UniProtKB-SubCell"/>
</dbReference>
<dbReference type="InterPro" id="IPR050515">
    <property type="entry name" value="Beta-lactam/transpept"/>
</dbReference>
<dbReference type="GO" id="GO:0071972">
    <property type="term" value="F:peptidoglycan L,D-transpeptidase activity"/>
    <property type="evidence" value="ECO:0007669"/>
    <property type="project" value="TreeGrafter"/>
</dbReference>
<evidence type="ECO:0000256" key="6">
    <source>
        <dbReference type="ARBA" id="ARBA00022960"/>
    </source>
</evidence>
<evidence type="ECO:0000259" key="12">
    <source>
        <dbReference type="Pfam" id="PF00905"/>
    </source>
</evidence>
<dbReference type="SUPFAM" id="SSF56601">
    <property type="entry name" value="beta-lactamase/transpeptidase-like"/>
    <property type="match status" value="1"/>
</dbReference>